<dbReference type="AlphaFoldDB" id="A0A445A5C0"/>
<dbReference type="Pfam" id="PF26130">
    <property type="entry name" value="PB1-like"/>
    <property type="match status" value="1"/>
</dbReference>
<accession>A0A445A5C0</accession>
<gene>
    <name evidence="2" type="ORF">Ahy_B03g066917</name>
</gene>
<dbReference type="InterPro" id="IPR058594">
    <property type="entry name" value="PB1-like_dom_pln"/>
</dbReference>
<sequence>MANGCLLTFALPLDHSRSATRATSLESMALSENPVAKQLKFIFYPLFLPINPKGEAEIKESWLCSNKSHDSSFNERTSKEKDVVMETGVSGDILDSEEFAILIFHHRGKFVRNKLGELSYWDELVERFPEIDLDLMNFFDLKKLFKSLGYDSCKAMIWFDPNAANFEASLHLIFGDSEINALREHKMQNKECEEFYIYFKHHILTGEDAIRCDEAGDLPISDDDSDDDGYESAKDELYKSLPLGFDQSNTDIKEEHARVMEKKGCRQNQISESNNNELLPATLASTTALCLYCRHNVRRTDPCSLSDSPVAGTLFFLERPTSSSSHRHASRRLRLLTLLAIVLAVSDGRSVLTVT</sequence>
<dbReference type="EMBL" id="SDMP01000013">
    <property type="protein sequence ID" value="RYR21608.1"/>
    <property type="molecule type" value="Genomic_DNA"/>
</dbReference>
<feature type="domain" description="PB1-like" evidence="1">
    <location>
        <begin position="100"/>
        <end position="197"/>
    </location>
</feature>
<dbReference type="Proteomes" id="UP000289738">
    <property type="component" value="Chromosome B03"/>
</dbReference>
<protein>
    <recommendedName>
        <fullName evidence="1">PB1-like domain-containing protein</fullName>
    </recommendedName>
</protein>
<evidence type="ECO:0000259" key="1">
    <source>
        <dbReference type="Pfam" id="PF26130"/>
    </source>
</evidence>
<organism evidence="2 3">
    <name type="scientific">Arachis hypogaea</name>
    <name type="common">Peanut</name>
    <dbReference type="NCBI Taxonomy" id="3818"/>
    <lineage>
        <taxon>Eukaryota</taxon>
        <taxon>Viridiplantae</taxon>
        <taxon>Streptophyta</taxon>
        <taxon>Embryophyta</taxon>
        <taxon>Tracheophyta</taxon>
        <taxon>Spermatophyta</taxon>
        <taxon>Magnoliopsida</taxon>
        <taxon>eudicotyledons</taxon>
        <taxon>Gunneridae</taxon>
        <taxon>Pentapetalae</taxon>
        <taxon>rosids</taxon>
        <taxon>fabids</taxon>
        <taxon>Fabales</taxon>
        <taxon>Fabaceae</taxon>
        <taxon>Papilionoideae</taxon>
        <taxon>50 kb inversion clade</taxon>
        <taxon>dalbergioids sensu lato</taxon>
        <taxon>Dalbergieae</taxon>
        <taxon>Pterocarpus clade</taxon>
        <taxon>Arachis</taxon>
    </lineage>
</organism>
<comment type="caution">
    <text evidence="2">The sequence shown here is derived from an EMBL/GenBank/DDBJ whole genome shotgun (WGS) entry which is preliminary data.</text>
</comment>
<name>A0A445A5C0_ARAHY</name>
<evidence type="ECO:0000313" key="3">
    <source>
        <dbReference type="Proteomes" id="UP000289738"/>
    </source>
</evidence>
<evidence type="ECO:0000313" key="2">
    <source>
        <dbReference type="EMBL" id="RYR21608.1"/>
    </source>
</evidence>
<keyword evidence="3" id="KW-1185">Reference proteome</keyword>
<proteinExistence type="predicted"/>
<reference evidence="2 3" key="1">
    <citation type="submission" date="2019-01" db="EMBL/GenBank/DDBJ databases">
        <title>Sequencing of cultivated peanut Arachis hypogaea provides insights into genome evolution and oil improvement.</title>
        <authorList>
            <person name="Chen X."/>
        </authorList>
    </citation>
    <scope>NUCLEOTIDE SEQUENCE [LARGE SCALE GENOMIC DNA]</scope>
    <source>
        <strain evidence="3">cv. Fuhuasheng</strain>
        <tissue evidence="2">Leaves</tissue>
    </source>
</reference>